<dbReference type="EMBL" id="VSSQ01056244">
    <property type="protein sequence ID" value="MPN10105.1"/>
    <property type="molecule type" value="Genomic_DNA"/>
</dbReference>
<comment type="caution">
    <text evidence="1">The sequence shown here is derived from an EMBL/GenBank/DDBJ whole genome shotgun (WGS) entry which is preliminary data.</text>
</comment>
<dbReference type="AlphaFoldDB" id="A0A645F6V6"/>
<organism evidence="1">
    <name type="scientific">bioreactor metagenome</name>
    <dbReference type="NCBI Taxonomy" id="1076179"/>
    <lineage>
        <taxon>unclassified sequences</taxon>
        <taxon>metagenomes</taxon>
        <taxon>ecological metagenomes</taxon>
    </lineage>
</organism>
<gene>
    <name evidence="1" type="ORF">SDC9_157398</name>
</gene>
<name>A0A645F6V6_9ZZZZ</name>
<protein>
    <recommendedName>
        <fullName evidence="2">TonB-dependent receptor SusC</fullName>
    </recommendedName>
</protein>
<evidence type="ECO:0000313" key="1">
    <source>
        <dbReference type="EMBL" id="MPN10105.1"/>
    </source>
</evidence>
<accession>A0A645F6V6</accession>
<sequence>MGGRSIDLLDAASQVLAFNNFGNAYAIANNRWAYYPSEGIDTRNTATYPRLSTAYNLNNYQSSSLWIKSANFLRIRNIELGYQLPASLLERVKIRDARIYISGVNLFTFSKLTDKYGLDPETLSGYSGLKSYNVGLTFSF</sequence>
<evidence type="ECO:0008006" key="2">
    <source>
        <dbReference type="Google" id="ProtNLM"/>
    </source>
</evidence>
<proteinExistence type="predicted"/>
<reference evidence="1" key="1">
    <citation type="submission" date="2019-08" db="EMBL/GenBank/DDBJ databases">
        <authorList>
            <person name="Kucharzyk K."/>
            <person name="Murdoch R.W."/>
            <person name="Higgins S."/>
            <person name="Loffler F."/>
        </authorList>
    </citation>
    <scope>NUCLEOTIDE SEQUENCE</scope>
</reference>